<dbReference type="InterPro" id="IPR032675">
    <property type="entry name" value="LRR_dom_sf"/>
</dbReference>
<dbReference type="Gene3D" id="3.80.10.10">
    <property type="entry name" value="Ribonuclease Inhibitor"/>
    <property type="match status" value="1"/>
</dbReference>
<dbReference type="AlphaFoldDB" id="A0A5C3MF15"/>
<accession>A0A5C3MF15</accession>
<dbReference type="OrthoDB" id="3365698at2759"/>
<evidence type="ECO:0008006" key="3">
    <source>
        <dbReference type="Google" id="ProtNLM"/>
    </source>
</evidence>
<evidence type="ECO:0000313" key="1">
    <source>
        <dbReference type="EMBL" id="TFK44009.1"/>
    </source>
</evidence>
<gene>
    <name evidence="1" type="ORF">BDQ12DRAFT_77</name>
</gene>
<organism evidence="1 2">
    <name type="scientific">Crucibulum laeve</name>
    <dbReference type="NCBI Taxonomy" id="68775"/>
    <lineage>
        <taxon>Eukaryota</taxon>
        <taxon>Fungi</taxon>
        <taxon>Dikarya</taxon>
        <taxon>Basidiomycota</taxon>
        <taxon>Agaricomycotina</taxon>
        <taxon>Agaricomycetes</taxon>
        <taxon>Agaricomycetidae</taxon>
        <taxon>Agaricales</taxon>
        <taxon>Agaricineae</taxon>
        <taxon>Nidulariaceae</taxon>
        <taxon>Crucibulum</taxon>
    </lineage>
</organism>
<dbReference type="Proteomes" id="UP000308652">
    <property type="component" value="Unassembled WGS sequence"/>
</dbReference>
<keyword evidence="2" id="KW-1185">Reference proteome</keyword>
<evidence type="ECO:0000313" key="2">
    <source>
        <dbReference type="Proteomes" id="UP000308652"/>
    </source>
</evidence>
<dbReference type="EMBL" id="ML213590">
    <property type="protein sequence ID" value="TFK44009.1"/>
    <property type="molecule type" value="Genomic_DNA"/>
</dbReference>
<sequence>MESPLSKRKTQAFASFLSKPNKRVASPSTNIHIVVSPISLLPPELIEFVFRHTSSISRPSGGHPALCTWPLSCVSRSWRKISLGVPEIWSCLGFIPLHQDHQCAGIEEILRMRSKDALISFTASLVPWRLSEGGRSLLSYLLSESSRWIAVCIETTMNALRDLRLKDRIPMLEALSLNLTLDEIENRPDGTIDEFTTAPNLKDIQLSFHPYTLDVDIDLPWAQLLLYQERRWIVTFPSPSLLSSTSLTSLTLYARDIEGLEYGQHITLCHLTHFHLHHRGNSSSCVSLVSSLTLPTLENLMIRSDSKHITPEIIELIIRSQCQIRSLSLYCKSLKNDELEDILLFTPSLLKLDFLYTAGFHFPLHIINSTSVVFSLQNLILRSRDARPQLKEITALLLRRFSALQSFRLVLEIPVAFSDTQSQSLSERWKSVDRIYWRSMLEDWSSAIDPSELQTINRWKNALELLSSKARNSGNSWIKRTLLRSILSLRLNKTLSAMEAYGGDVRACYISCLYSSLQKLIHERPLTGVLQDKNGKLAFRLQSLLEKWSAILIANGNTSRWLNVGRRSFIWLASYQSINGMKVSADDDEVETLWVSPPALSLEDHPRPDIFCF</sequence>
<reference evidence="1 2" key="1">
    <citation type="journal article" date="2019" name="Nat. Ecol. Evol.">
        <title>Megaphylogeny resolves global patterns of mushroom evolution.</title>
        <authorList>
            <person name="Varga T."/>
            <person name="Krizsan K."/>
            <person name="Foldi C."/>
            <person name="Dima B."/>
            <person name="Sanchez-Garcia M."/>
            <person name="Sanchez-Ramirez S."/>
            <person name="Szollosi G.J."/>
            <person name="Szarkandi J.G."/>
            <person name="Papp V."/>
            <person name="Albert L."/>
            <person name="Andreopoulos W."/>
            <person name="Angelini C."/>
            <person name="Antonin V."/>
            <person name="Barry K.W."/>
            <person name="Bougher N.L."/>
            <person name="Buchanan P."/>
            <person name="Buyck B."/>
            <person name="Bense V."/>
            <person name="Catcheside P."/>
            <person name="Chovatia M."/>
            <person name="Cooper J."/>
            <person name="Damon W."/>
            <person name="Desjardin D."/>
            <person name="Finy P."/>
            <person name="Geml J."/>
            <person name="Haridas S."/>
            <person name="Hughes K."/>
            <person name="Justo A."/>
            <person name="Karasinski D."/>
            <person name="Kautmanova I."/>
            <person name="Kiss B."/>
            <person name="Kocsube S."/>
            <person name="Kotiranta H."/>
            <person name="LaButti K.M."/>
            <person name="Lechner B.E."/>
            <person name="Liimatainen K."/>
            <person name="Lipzen A."/>
            <person name="Lukacs Z."/>
            <person name="Mihaltcheva S."/>
            <person name="Morgado L.N."/>
            <person name="Niskanen T."/>
            <person name="Noordeloos M.E."/>
            <person name="Ohm R.A."/>
            <person name="Ortiz-Santana B."/>
            <person name="Ovrebo C."/>
            <person name="Racz N."/>
            <person name="Riley R."/>
            <person name="Savchenko A."/>
            <person name="Shiryaev A."/>
            <person name="Soop K."/>
            <person name="Spirin V."/>
            <person name="Szebenyi C."/>
            <person name="Tomsovsky M."/>
            <person name="Tulloss R.E."/>
            <person name="Uehling J."/>
            <person name="Grigoriev I.V."/>
            <person name="Vagvolgyi C."/>
            <person name="Papp T."/>
            <person name="Martin F.M."/>
            <person name="Miettinen O."/>
            <person name="Hibbett D.S."/>
            <person name="Nagy L.G."/>
        </authorList>
    </citation>
    <scope>NUCLEOTIDE SEQUENCE [LARGE SCALE GENOMIC DNA]</scope>
    <source>
        <strain evidence="1 2">CBS 166.37</strain>
    </source>
</reference>
<dbReference type="STRING" id="68775.A0A5C3MF15"/>
<protein>
    <recommendedName>
        <fullName evidence="3">F-box domain-containing protein</fullName>
    </recommendedName>
</protein>
<proteinExistence type="predicted"/>
<name>A0A5C3MF15_9AGAR</name>